<dbReference type="EMBL" id="JABFTP020000103">
    <property type="protein sequence ID" value="KAL3277737.1"/>
    <property type="molecule type" value="Genomic_DNA"/>
</dbReference>
<dbReference type="AlphaFoldDB" id="A0ABD2NH88"/>
<gene>
    <name evidence="1" type="ORF">HHI36_013077</name>
</gene>
<accession>A0ABD2NH88</accession>
<comment type="caution">
    <text evidence="1">The sequence shown here is derived from an EMBL/GenBank/DDBJ whole genome shotgun (WGS) entry which is preliminary data.</text>
</comment>
<protein>
    <submittedName>
        <fullName evidence="1">Uncharacterized protein</fullName>
    </submittedName>
</protein>
<name>A0ABD2NH88_9CUCU</name>
<keyword evidence="2" id="KW-1185">Reference proteome</keyword>
<evidence type="ECO:0000313" key="2">
    <source>
        <dbReference type="Proteomes" id="UP001516400"/>
    </source>
</evidence>
<sequence>MSIKGNRLSTQLRKLLKEDDEFDGMGINIKITPYGRGTKTVGGKVDQQNADNGVKGRLREETNLCALKFMQPQMPARRADRTIPNSIDQNLIQTTSNSNRLLESKIPHVYL</sequence>
<evidence type="ECO:0000313" key="1">
    <source>
        <dbReference type="EMBL" id="KAL3277737.1"/>
    </source>
</evidence>
<proteinExistence type="predicted"/>
<organism evidence="1 2">
    <name type="scientific">Cryptolaemus montrouzieri</name>
    <dbReference type="NCBI Taxonomy" id="559131"/>
    <lineage>
        <taxon>Eukaryota</taxon>
        <taxon>Metazoa</taxon>
        <taxon>Ecdysozoa</taxon>
        <taxon>Arthropoda</taxon>
        <taxon>Hexapoda</taxon>
        <taxon>Insecta</taxon>
        <taxon>Pterygota</taxon>
        <taxon>Neoptera</taxon>
        <taxon>Endopterygota</taxon>
        <taxon>Coleoptera</taxon>
        <taxon>Polyphaga</taxon>
        <taxon>Cucujiformia</taxon>
        <taxon>Coccinelloidea</taxon>
        <taxon>Coccinellidae</taxon>
        <taxon>Scymninae</taxon>
        <taxon>Scymnini</taxon>
        <taxon>Cryptolaemus</taxon>
    </lineage>
</organism>
<reference evidence="1 2" key="1">
    <citation type="journal article" date="2021" name="BMC Biol.">
        <title>Horizontally acquired antibacterial genes associated with adaptive radiation of ladybird beetles.</title>
        <authorList>
            <person name="Li H.S."/>
            <person name="Tang X.F."/>
            <person name="Huang Y.H."/>
            <person name="Xu Z.Y."/>
            <person name="Chen M.L."/>
            <person name="Du X.Y."/>
            <person name="Qiu B.Y."/>
            <person name="Chen P.T."/>
            <person name="Zhang W."/>
            <person name="Slipinski A."/>
            <person name="Escalona H.E."/>
            <person name="Waterhouse R.M."/>
            <person name="Zwick A."/>
            <person name="Pang H."/>
        </authorList>
    </citation>
    <scope>NUCLEOTIDE SEQUENCE [LARGE SCALE GENOMIC DNA]</scope>
    <source>
        <strain evidence="1">SYSU2018</strain>
    </source>
</reference>
<dbReference type="Proteomes" id="UP001516400">
    <property type="component" value="Unassembled WGS sequence"/>
</dbReference>